<dbReference type="Gene3D" id="2.160.10.10">
    <property type="entry name" value="Hexapeptide repeat proteins"/>
    <property type="match status" value="1"/>
</dbReference>
<evidence type="ECO:0000313" key="2">
    <source>
        <dbReference type="Proteomes" id="UP000587415"/>
    </source>
</evidence>
<name>A0A7X6BP12_9CAUL</name>
<sequence length="221" mass="24316">MTLRVRSSLDAAGLAAYAAAQVNGMFPDGDPVEADVLMPAVEGALPRLEHCFVHVDNKYFFDGESAVFRHLHGDQYAMWLYLLSNELYRQGGPAAACSKLFLLNKALHGIDAFHEVELPSIFLLVHPLGTVLGRGTYSDYFVAYQRCGIGSNRDVYPTLGRHVTLRPGSAVLGNCTVGDHCQIAAESLVLDRDLPDHTLYIGNPKTATLRRQDASFPLWRV</sequence>
<dbReference type="EC" id="2.3.1.30" evidence="1"/>
<dbReference type="GO" id="GO:0009001">
    <property type="term" value="F:serine O-acetyltransferase activity"/>
    <property type="evidence" value="ECO:0007669"/>
    <property type="project" value="UniProtKB-EC"/>
</dbReference>
<dbReference type="Proteomes" id="UP000587415">
    <property type="component" value="Unassembled WGS sequence"/>
</dbReference>
<organism evidence="1 2">
    <name type="scientific">Brevundimonas alba</name>
    <dbReference type="NCBI Taxonomy" id="74314"/>
    <lineage>
        <taxon>Bacteria</taxon>
        <taxon>Pseudomonadati</taxon>
        <taxon>Pseudomonadota</taxon>
        <taxon>Alphaproteobacteria</taxon>
        <taxon>Caulobacterales</taxon>
        <taxon>Caulobacteraceae</taxon>
        <taxon>Brevundimonas</taxon>
    </lineage>
</organism>
<keyword evidence="1" id="KW-0808">Transferase</keyword>
<proteinExistence type="predicted"/>
<reference evidence="1 2" key="1">
    <citation type="submission" date="2020-03" db="EMBL/GenBank/DDBJ databases">
        <title>Genomic Encyclopedia of Type Strains, Phase IV (KMG-IV): sequencing the most valuable type-strain genomes for metagenomic binning, comparative biology and taxonomic classification.</title>
        <authorList>
            <person name="Goeker M."/>
        </authorList>
    </citation>
    <scope>NUCLEOTIDE SEQUENCE [LARGE SCALE GENOMIC DNA]</scope>
    <source>
        <strain evidence="1 2">DSM 4736</strain>
    </source>
</reference>
<comment type="caution">
    <text evidence="1">The sequence shown here is derived from an EMBL/GenBank/DDBJ whole genome shotgun (WGS) entry which is preliminary data.</text>
</comment>
<keyword evidence="1" id="KW-0012">Acyltransferase</keyword>
<protein>
    <submittedName>
        <fullName evidence="1">Serine O-acetyltransferase</fullName>
        <ecNumber evidence="1">2.3.1.30</ecNumber>
    </submittedName>
</protein>
<evidence type="ECO:0000313" key="1">
    <source>
        <dbReference type="EMBL" id="NJC41300.1"/>
    </source>
</evidence>
<gene>
    <name evidence="1" type="ORF">GGQ87_001558</name>
</gene>
<keyword evidence="2" id="KW-1185">Reference proteome</keyword>
<dbReference type="EMBL" id="JAATJM010000001">
    <property type="protein sequence ID" value="NJC41300.1"/>
    <property type="molecule type" value="Genomic_DNA"/>
</dbReference>
<dbReference type="SUPFAM" id="SSF51161">
    <property type="entry name" value="Trimeric LpxA-like enzymes"/>
    <property type="match status" value="1"/>
</dbReference>
<dbReference type="InterPro" id="IPR011004">
    <property type="entry name" value="Trimer_LpxA-like_sf"/>
</dbReference>
<accession>A0A7X6BP12</accession>
<dbReference type="AlphaFoldDB" id="A0A7X6BP12"/>
<dbReference type="RefSeq" id="WP_168046305.1">
    <property type="nucleotide sequence ID" value="NZ_JAATJM010000001.1"/>
</dbReference>